<reference evidence="2 3" key="1">
    <citation type="submission" date="2019-01" db="EMBL/GenBank/DDBJ databases">
        <title>Draft genome sequences of three monokaryotic isolates of the white-rot basidiomycete fungus Dichomitus squalens.</title>
        <authorList>
            <consortium name="DOE Joint Genome Institute"/>
            <person name="Lopez S.C."/>
            <person name="Andreopoulos B."/>
            <person name="Pangilinan J."/>
            <person name="Lipzen A."/>
            <person name="Riley R."/>
            <person name="Ahrendt S."/>
            <person name="Ng V."/>
            <person name="Barry K."/>
            <person name="Daum C."/>
            <person name="Grigoriev I.V."/>
            <person name="Hilden K.S."/>
            <person name="Makela M.R."/>
            <person name="de Vries R.P."/>
        </authorList>
    </citation>
    <scope>NUCLEOTIDE SEQUENCE [LARGE SCALE GENOMIC DNA]</scope>
    <source>
        <strain evidence="2 3">CBS 464.89</strain>
    </source>
</reference>
<proteinExistence type="predicted"/>
<accession>A0A4Q9PJY6</accession>
<feature type="region of interest" description="Disordered" evidence="1">
    <location>
        <begin position="105"/>
        <end position="139"/>
    </location>
</feature>
<organism evidence="2 3">
    <name type="scientific">Dichomitus squalens</name>
    <dbReference type="NCBI Taxonomy" id="114155"/>
    <lineage>
        <taxon>Eukaryota</taxon>
        <taxon>Fungi</taxon>
        <taxon>Dikarya</taxon>
        <taxon>Basidiomycota</taxon>
        <taxon>Agaricomycotina</taxon>
        <taxon>Agaricomycetes</taxon>
        <taxon>Polyporales</taxon>
        <taxon>Polyporaceae</taxon>
        <taxon>Dichomitus</taxon>
    </lineage>
</organism>
<dbReference type="Proteomes" id="UP000292082">
    <property type="component" value="Unassembled WGS sequence"/>
</dbReference>
<keyword evidence="3" id="KW-1185">Reference proteome</keyword>
<evidence type="ECO:0000256" key="1">
    <source>
        <dbReference type="SAM" id="MobiDB-lite"/>
    </source>
</evidence>
<dbReference type="EMBL" id="ML145189">
    <property type="protein sequence ID" value="TBU54412.1"/>
    <property type="molecule type" value="Genomic_DNA"/>
</dbReference>
<gene>
    <name evidence="2" type="ORF">BD310DRAFT_75941</name>
</gene>
<protein>
    <submittedName>
        <fullName evidence="2">Uncharacterized protein</fullName>
    </submittedName>
</protein>
<feature type="compositionally biased region" description="Polar residues" evidence="1">
    <location>
        <begin position="124"/>
        <end position="135"/>
    </location>
</feature>
<feature type="compositionally biased region" description="Polar residues" evidence="1">
    <location>
        <begin position="55"/>
        <end position="66"/>
    </location>
</feature>
<evidence type="ECO:0000313" key="2">
    <source>
        <dbReference type="EMBL" id="TBU54412.1"/>
    </source>
</evidence>
<feature type="region of interest" description="Disordered" evidence="1">
    <location>
        <begin position="47"/>
        <end position="82"/>
    </location>
</feature>
<sequence>MEVCEAARTCHPPTERPLDSSIAHLLTPSPCSDRAADGLQVARSVGATEPVQCDQRASPSRSSTAQRAAPHPGHLHAVSSSGKFPPMYARTSFAVHSRLIHGANARTSPARASPRHHTAFSHPVSPSSEPPTRTSARGRRSGAILCRASGPCDAHATRTDHPLHSRQYAPLRRIRVGMKMAKLHLSDVHVLASP</sequence>
<dbReference type="AlphaFoldDB" id="A0A4Q9PJY6"/>
<name>A0A4Q9PJY6_9APHY</name>
<evidence type="ECO:0000313" key="3">
    <source>
        <dbReference type="Proteomes" id="UP000292082"/>
    </source>
</evidence>